<keyword evidence="4" id="KW-1185">Reference proteome</keyword>
<evidence type="ECO:0000259" key="2">
    <source>
        <dbReference type="Pfam" id="PF12770"/>
    </source>
</evidence>
<dbReference type="GeneID" id="93881282"/>
<dbReference type="InterPro" id="IPR011990">
    <property type="entry name" value="TPR-like_helical_dom_sf"/>
</dbReference>
<protein>
    <recommendedName>
        <fullName evidence="2">CHAT domain-containing protein</fullName>
    </recommendedName>
</protein>
<sequence length="1538" mass="166359">MRLRAWGDPERRIEDSVTRYLSTGRAAEVARTQLLSDADKLLAQVAEAPPRSPERERVLTLVGLLYLARELVLRQGAVLPEASYIAAALGLLHDTRPQLLPAPLWDLAVEFGADPETRAETAASFAQAEKDGGADPVAFLVALENAVADLPPAHPRRCPYALLLAVHWLERAVTFEDAGDLDRAEGWGRSALALTATGDPTRVAALHALVATLTRRTDRHDTAAHAAAAVRMCRKYLAAVPPGQSEHLAARFTLGTVLQARHAHTRASRDLDEAVDVLRGAVADARPTGGPSPDQLRSFAATLYDRYVREHAQEDLDEALGAMKEAVSTAAARGGPAAASALRTELVALERENAAGRALDVTRRPLRRPPTPHQRAEEGRELVDRSQTPEGGGLLDLDQGIELLGGALRDLPPDFPDRAPYAAYLGQALLNRYAAEQDAADLDAAEESVRQAVRLCPEGDGNQVPFRTLLAMIADARHQRLGTPETRDAAVQRWRDLLSRPLDLTGYRRRTLHRLGAHLVARHEDSGTLSDLDEGVDALRQARDAAGPADGEHGPVALDLAAALLRRQEHSGTARDLDEAHTCLTAALDRLPPDDPRHTRARDLLATVTERRREIHTRHEEKAVPVLRSSTFVSGPADPPAVPAGQAGGDPDDPSSVVRHSNRVNTLIGHFRHTGDTEALTEAVDISRRLLTGMPDTHPYQALVHADLGAGLLLRFEHEGDPRDLDAAVDHLRRGAHGPDATVQQLRNQLNRQDLTVEELDRMTGGSLAGVLELTGGRGKELAHLAGALVRRFERDGAAGDLEEAVASARRAVETTPAESTVDLHDRQSMLGLVLLTRYRHTGHRTDLDQCVDSGRAVLALTDDIVGGPPGEHRRSALTALCNRLRIRYLLTDDADDLEESVAAGREAARLQPPGTSDKHLRTNLGLALWDRWARHGEAADLDEAIDLTDTVAHALHPSSPRRAHVLRTLARMLGDRSLAGPAAAHPGDAARCLALSREAATHADTSPPAERLQAAVAWGDFAAARAADGKGDWAEAADAYAAAVDLLALLTWRGLPRGDRERRLAPYAHLATDAAACAVLAGWPEQAVELLDQGRSVLWSQVLDTRTDLTALHTAHPDQAARLEELRAGLDDLPDGRTGPDDDAEYRRRLARAWDTLLDEIRLLPGFAHFLKPLPFADLSAATAGGPMILVNVSRFRCDALVVTPGRVHVVPLPGLTAPAAQRRTRDYLAALERLDDPGTPTGPTQQALLSTLEWLWDTVAAPVLDSELAPSWRGGRVWWCATGPLALLPLHAAGYHDPDDEREYDAVLARVVSSYMPTLRGLLRARRPTAPPDHVRRLLILALGDPPPYASHLTPLPGARQEAEALRRRFPERHTLRLGAAATAQQALYLLDGHTCVHFACHAGQNLADPSKGALYLHDRPLTVTDLARLDLETPQLAVLSGCQTAVGGTDLPNEAIHLAAALLLGNFRHVVSTLWPIGDDSARALTDEVYALLGDPAGRIHPSRTPRALHRAVLEARRRAPDAPLGWASHVHFGP</sequence>
<reference evidence="3 4" key="1">
    <citation type="submission" date="2017-09" db="EMBL/GenBank/DDBJ databases">
        <authorList>
            <person name="Zhang H."/>
            <person name="Hu S."/>
            <person name="Xu J."/>
            <person name="He Z."/>
        </authorList>
    </citation>
    <scope>NUCLEOTIDE SEQUENCE [LARGE SCALE GENOMIC DNA]</scope>
    <source>
        <strain evidence="3 4">TXX3120</strain>
    </source>
</reference>
<dbReference type="KEGG" id="sfug:CNQ36_00670"/>
<feature type="compositionally biased region" description="Basic and acidic residues" evidence="1">
    <location>
        <begin position="374"/>
        <end position="384"/>
    </location>
</feature>
<evidence type="ECO:0000256" key="1">
    <source>
        <dbReference type="SAM" id="MobiDB-lite"/>
    </source>
</evidence>
<dbReference type="RefSeq" id="WP_121544485.1">
    <property type="nucleotide sequence ID" value="NZ_CP023407.1"/>
</dbReference>
<dbReference type="SUPFAM" id="SSF48452">
    <property type="entry name" value="TPR-like"/>
    <property type="match status" value="1"/>
</dbReference>
<organism evidence="3 4">
    <name type="scientific">Streptomyces fungicidicus</name>
    <dbReference type="NCBI Taxonomy" id="68203"/>
    <lineage>
        <taxon>Bacteria</taxon>
        <taxon>Bacillati</taxon>
        <taxon>Actinomycetota</taxon>
        <taxon>Actinomycetes</taxon>
        <taxon>Kitasatosporales</taxon>
        <taxon>Streptomycetaceae</taxon>
        <taxon>Streptomyces</taxon>
    </lineage>
</organism>
<feature type="region of interest" description="Disordered" evidence="1">
    <location>
        <begin position="630"/>
        <end position="658"/>
    </location>
</feature>
<dbReference type="Gene3D" id="1.25.40.10">
    <property type="entry name" value="Tetratricopeptide repeat domain"/>
    <property type="match status" value="2"/>
</dbReference>
<dbReference type="Pfam" id="PF12770">
    <property type="entry name" value="CHAT"/>
    <property type="match status" value="1"/>
</dbReference>
<feature type="region of interest" description="Disordered" evidence="1">
    <location>
        <begin position="364"/>
        <end position="392"/>
    </location>
</feature>
<dbReference type="InterPro" id="IPR024983">
    <property type="entry name" value="CHAT_dom"/>
</dbReference>
<feature type="domain" description="CHAT" evidence="2">
    <location>
        <begin position="1253"/>
        <end position="1537"/>
    </location>
</feature>
<dbReference type="EMBL" id="CP023407">
    <property type="protein sequence ID" value="AYL34072.1"/>
    <property type="molecule type" value="Genomic_DNA"/>
</dbReference>
<evidence type="ECO:0000313" key="3">
    <source>
        <dbReference type="EMBL" id="AYL34072.1"/>
    </source>
</evidence>
<dbReference type="Proteomes" id="UP000282170">
    <property type="component" value="Chromosome"/>
</dbReference>
<name>A0A494UG34_9ACTN</name>
<gene>
    <name evidence="3" type="ORF">CNQ36_00670</name>
</gene>
<evidence type="ECO:0000313" key="4">
    <source>
        <dbReference type="Proteomes" id="UP000282170"/>
    </source>
</evidence>
<proteinExistence type="predicted"/>
<accession>A0A494UG34</accession>